<evidence type="ECO:0000256" key="1">
    <source>
        <dbReference type="SAM" id="MobiDB-lite"/>
    </source>
</evidence>
<dbReference type="Proteomes" id="UP001144157">
    <property type="component" value="Unassembled WGS sequence"/>
</dbReference>
<dbReference type="AlphaFoldDB" id="A0A9W6AMI4"/>
<dbReference type="InterPro" id="IPR007011">
    <property type="entry name" value="LEA_SMP_dom"/>
</dbReference>
<reference evidence="3" key="1">
    <citation type="submission" date="2022-07" db="EMBL/GenBank/DDBJ databases">
        <title>Taxonomy of Aspergillus series Nigri: significant species reduction supported by multi-species coalescent approaches.</title>
        <authorList>
            <person name="Bian C."/>
            <person name="Kusuya Y."/>
            <person name="Sklenar F."/>
            <person name="D'hooge E."/>
            <person name="Yaguchi T."/>
            <person name="Takahashi H."/>
            <person name="Hubka V."/>
        </authorList>
    </citation>
    <scope>NUCLEOTIDE SEQUENCE</scope>
    <source>
        <strain evidence="3">IFM 56815</strain>
    </source>
</reference>
<organism evidence="3 4">
    <name type="scientific">Aspergillus tubingensis</name>
    <dbReference type="NCBI Taxonomy" id="5068"/>
    <lineage>
        <taxon>Eukaryota</taxon>
        <taxon>Fungi</taxon>
        <taxon>Dikarya</taxon>
        <taxon>Ascomycota</taxon>
        <taxon>Pezizomycotina</taxon>
        <taxon>Eurotiomycetes</taxon>
        <taxon>Eurotiomycetidae</taxon>
        <taxon>Eurotiales</taxon>
        <taxon>Aspergillaceae</taxon>
        <taxon>Aspergillus</taxon>
        <taxon>Aspergillus subgen. Circumdati</taxon>
    </lineage>
</organism>
<name>A0A9W6AMI4_ASPTU</name>
<feature type="region of interest" description="Disordered" evidence="1">
    <location>
        <begin position="67"/>
        <end position="105"/>
    </location>
</feature>
<evidence type="ECO:0000313" key="4">
    <source>
        <dbReference type="Proteomes" id="UP001144157"/>
    </source>
</evidence>
<gene>
    <name evidence="3" type="ORF">AtubIFM56815_008066</name>
</gene>
<dbReference type="Pfam" id="PF04927">
    <property type="entry name" value="SMP"/>
    <property type="match status" value="1"/>
</dbReference>
<feature type="compositionally biased region" description="Basic and acidic residues" evidence="1">
    <location>
        <begin position="9"/>
        <end position="23"/>
    </location>
</feature>
<feature type="domain" description="SMP" evidence="2">
    <location>
        <begin position="130"/>
        <end position="164"/>
    </location>
</feature>
<sequence length="172" mass="18168">MSSEIPDIPELKRAMESGQRIDPEDVSALAQNESELTGGGPIRGGTAATAQSLAMKQMNFDEKLEALSRKPQSHITQEDARELSRGGGKSGRAFNKPPGPGSVSAQVRSIADRNEALGVPAIPGEASVYITKDDATEAQHAESTIYGKQNPRGGIAAQVQSATDKIEHAYRG</sequence>
<evidence type="ECO:0000259" key="2">
    <source>
        <dbReference type="Pfam" id="PF04927"/>
    </source>
</evidence>
<evidence type="ECO:0000313" key="3">
    <source>
        <dbReference type="EMBL" id="GLA83859.1"/>
    </source>
</evidence>
<proteinExistence type="predicted"/>
<accession>A0A9W6AMI4</accession>
<dbReference type="EMBL" id="BRPE01000005">
    <property type="protein sequence ID" value="GLA83859.1"/>
    <property type="molecule type" value="Genomic_DNA"/>
</dbReference>
<protein>
    <recommendedName>
        <fullName evidence="2">SMP domain-containing protein</fullName>
    </recommendedName>
</protein>
<feature type="region of interest" description="Disordered" evidence="1">
    <location>
        <begin position="1"/>
        <end position="46"/>
    </location>
</feature>
<comment type="caution">
    <text evidence="3">The sequence shown here is derived from an EMBL/GenBank/DDBJ whole genome shotgun (WGS) entry which is preliminary data.</text>
</comment>